<sequence length="264" mass="31727">MKINIESRTSINNNYLGTKKNKIVEDIDNITYYYELNAQNEIETLSVRSCDEFNLDKEKVTYNNFDIISTKYKAIESDDDTYYFLQQNLVIWLNKEERCFNEILIYKEELSSFYKEMCTKSKKRTESKRELSELVTFLPYIGINSFKFDSTATEYADLNELEVMSNKFYIDKSSYLLRFDKNKLSQITIYRRLFKGNIIYNDLDLNKKENLEYLIKNSSIIERKGYWVLPEIGITISNDFEELFFFNKELLKFWIMINRPITSW</sequence>
<dbReference type="AlphaFoldDB" id="A0A6I3LNZ2"/>
<comment type="caution">
    <text evidence="1">The sequence shown here is derived from an EMBL/GenBank/DDBJ whole genome shotgun (WGS) entry which is preliminary data.</text>
</comment>
<dbReference type="OrthoDB" id="1150753at2"/>
<evidence type="ECO:0000313" key="2">
    <source>
        <dbReference type="Proteomes" id="UP000438760"/>
    </source>
</evidence>
<gene>
    <name evidence="1" type="ORF">GJV76_13010</name>
</gene>
<reference evidence="1 2" key="1">
    <citation type="submission" date="2019-11" db="EMBL/GenBank/DDBJ databases">
        <title>Genome of Strain BIT-d1.</title>
        <authorList>
            <person name="Yang Y."/>
        </authorList>
    </citation>
    <scope>NUCLEOTIDE SEQUENCE [LARGE SCALE GENOMIC DNA]</scope>
    <source>
        <strain evidence="1 2">BIT-d1</strain>
    </source>
</reference>
<dbReference type="RefSeq" id="WP_155093045.1">
    <property type="nucleotide sequence ID" value="NZ_WMJX01000040.1"/>
</dbReference>
<name>A0A6I3LNZ2_9FLAO</name>
<organism evidence="1 2">
    <name type="scientific">Myroides albus</name>
    <dbReference type="NCBI Taxonomy" id="2562892"/>
    <lineage>
        <taxon>Bacteria</taxon>
        <taxon>Pseudomonadati</taxon>
        <taxon>Bacteroidota</taxon>
        <taxon>Flavobacteriia</taxon>
        <taxon>Flavobacteriales</taxon>
        <taxon>Flavobacteriaceae</taxon>
        <taxon>Myroides</taxon>
    </lineage>
</organism>
<accession>A0A6I3LNZ2</accession>
<keyword evidence="2" id="KW-1185">Reference proteome</keyword>
<dbReference type="EMBL" id="WMJX01000040">
    <property type="protein sequence ID" value="MTG99040.1"/>
    <property type="molecule type" value="Genomic_DNA"/>
</dbReference>
<proteinExistence type="predicted"/>
<evidence type="ECO:0000313" key="1">
    <source>
        <dbReference type="EMBL" id="MTG99040.1"/>
    </source>
</evidence>
<dbReference type="Proteomes" id="UP000438760">
    <property type="component" value="Unassembled WGS sequence"/>
</dbReference>
<protein>
    <submittedName>
        <fullName evidence="1">Uncharacterized protein</fullName>
    </submittedName>
</protein>